<keyword evidence="1" id="KW-1185">Reference proteome</keyword>
<dbReference type="Proteomes" id="UP000887581">
    <property type="component" value="Unplaced"/>
</dbReference>
<dbReference type="WBParaSite" id="sdigi.contig97.g4248.t1">
    <property type="protein sequence ID" value="sdigi.contig97.g4248.t1"/>
    <property type="gene ID" value="sdigi.contig97.g4248"/>
</dbReference>
<proteinExistence type="predicted"/>
<sequence>MEVEVSVCSVMEGLRPGQVMGEVQCEWMSLLPDPATYLTSPQPHPIPSLSPSLSSTDCSVPIELFPEIGERGEDGDVKDNKIRRGSTERRGIVSVDWNG</sequence>
<protein>
    <submittedName>
        <fullName evidence="2">Uncharacterized protein</fullName>
    </submittedName>
</protein>
<accession>A0A915Q6T6</accession>
<evidence type="ECO:0000313" key="2">
    <source>
        <dbReference type="WBParaSite" id="sdigi.contig97.g4248.t1"/>
    </source>
</evidence>
<name>A0A915Q6T6_9BILA</name>
<evidence type="ECO:0000313" key="1">
    <source>
        <dbReference type="Proteomes" id="UP000887581"/>
    </source>
</evidence>
<organism evidence="1 2">
    <name type="scientific">Setaria digitata</name>
    <dbReference type="NCBI Taxonomy" id="48799"/>
    <lineage>
        <taxon>Eukaryota</taxon>
        <taxon>Metazoa</taxon>
        <taxon>Ecdysozoa</taxon>
        <taxon>Nematoda</taxon>
        <taxon>Chromadorea</taxon>
        <taxon>Rhabditida</taxon>
        <taxon>Spirurina</taxon>
        <taxon>Spiruromorpha</taxon>
        <taxon>Filarioidea</taxon>
        <taxon>Setariidae</taxon>
        <taxon>Setaria</taxon>
    </lineage>
</organism>
<dbReference type="AlphaFoldDB" id="A0A915Q6T6"/>
<reference evidence="2" key="1">
    <citation type="submission" date="2022-11" db="UniProtKB">
        <authorList>
            <consortium name="WormBaseParasite"/>
        </authorList>
    </citation>
    <scope>IDENTIFICATION</scope>
</reference>